<evidence type="ECO:0000256" key="2">
    <source>
        <dbReference type="ARBA" id="ARBA00022475"/>
    </source>
</evidence>
<dbReference type="STRING" id="1423751.FC38_GL001414"/>
<dbReference type="PANTHER" id="PTHR23513:SF6">
    <property type="entry name" value="MAJOR FACILITATOR SUPERFAMILY ASSOCIATED DOMAIN-CONTAINING PROTEIN"/>
    <property type="match status" value="1"/>
</dbReference>
<dbReference type="Proteomes" id="UP000051521">
    <property type="component" value="Unassembled WGS sequence"/>
</dbReference>
<reference evidence="8 10" key="2">
    <citation type="journal article" date="2015" name="Genome Announc.">
        <title>Expanding the biotechnology potential of lactobacilli through comparative genomics of 213 strains and associated genera.</title>
        <authorList>
            <person name="Sun Z."/>
            <person name="Harris H.M."/>
            <person name="McCann A."/>
            <person name="Guo C."/>
            <person name="Argimon S."/>
            <person name="Zhang W."/>
            <person name="Yang X."/>
            <person name="Jeffery I.B."/>
            <person name="Cooney J.C."/>
            <person name="Kagawa T.F."/>
            <person name="Liu W."/>
            <person name="Song Y."/>
            <person name="Salvetti E."/>
            <person name="Wrobel A."/>
            <person name="Rasinkangas P."/>
            <person name="Parkhill J."/>
            <person name="Rea M.C."/>
            <person name="O'Sullivan O."/>
            <person name="Ritari J."/>
            <person name="Douillard F.P."/>
            <person name="Paul Ross R."/>
            <person name="Yang R."/>
            <person name="Briner A.E."/>
            <person name="Felis G.E."/>
            <person name="de Vos W.M."/>
            <person name="Barrangou R."/>
            <person name="Klaenhammer T.R."/>
            <person name="Caufield P.W."/>
            <person name="Cui Y."/>
            <person name="Zhang H."/>
            <person name="O'Toole P.W."/>
        </authorList>
    </citation>
    <scope>NUCLEOTIDE SEQUENCE [LARGE SCALE GENOMIC DNA]</scope>
    <source>
        <strain evidence="8 10">DSM 23908</strain>
    </source>
</reference>
<keyword evidence="4 6" id="KW-1133">Transmembrane helix</keyword>
<keyword evidence="3 6" id="KW-0812">Transmembrane</keyword>
<protein>
    <submittedName>
        <fullName evidence="7">Transporter, major facilitator family</fullName>
    </submittedName>
</protein>
<feature type="transmembrane region" description="Helical" evidence="6">
    <location>
        <begin position="43"/>
        <end position="62"/>
    </location>
</feature>
<evidence type="ECO:0000256" key="4">
    <source>
        <dbReference type="ARBA" id="ARBA00022989"/>
    </source>
</evidence>
<feature type="transmembrane region" description="Helical" evidence="6">
    <location>
        <begin position="380"/>
        <end position="403"/>
    </location>
</feature>
<dbReference type="InterPro" id="IPR036259">
    <property type="entry name" value="MFS_trans_sf"/>
</dbReference>
<dbReference type="SUPFAM" id="SSF103473">
    <property type="entry name" value="MFS general substrate transporter"/>
    <property type="match status" value="1"/>
</dbReference>
<reference evidence="7 9" key="1">
    <citation type="submission" date="2012-06" db="EMBL/GenBank/DDBJ databases">
        <title>Draft genome sequence of Lactobacillus gigeriorum CRBIP 24.85T, isolated from chicken crop.</title>
        <authorList>
            <person name="Cousin S."/>
            <person name="Ma L."/>
            <person name="Creno S."/>
            <person name="Clermont D."/>
            <person name="Loux V."/>
            <person name="Bizet C."/>
            <person name="Bouchier C."/>
        </authorList>
    </citation>
    <scope>NUCLEOTIDE SEQUENCE [LARGE SCALE GENOMIC DNA]</scope>
    <source>
        <strain evidence="9">CRBIP 24.85T</strain>
        <strain evidence="7">Type strain: CRBIP 24.85</strain>
    </source>
</reference>
<evidence type="ECO:0000256" key="3">
    <source>
        <dbReference type="ARBA" id="ARBA00022692"/>
    </source>
</evidence>
<evidence type="ECO:0000313" key="7">
    <source>
        <dbReference type="EMBL" id="CCI87431.1"/>
    </source>
</evidence>
<comment type="caution">
    <text evidence="7">The sequence shown here is derived from an EMBL/GenBank/DDBJ whole genome shotgun (WGS) entry which is preliminary data.</text>
</comment>
<evidence type="ECO:0000313" key="10">
    <source>
        <dbReference type="Proteomes" id="UP000051521"/>
    </source>
</evidence>
<dbReference type="RefSeq" id="WP_008473654.1">
    <property type="nucleotide sequence ID" value="NZ_AYZO01000046.1"/>
</dbReference>
<dbReference type="GO" id="GO:0005886">
    <property type="term" value="C:plasma membrane"/>
    <property type="evidence" value="ECO:0007669"/>
    <property type="project" value="UniProtKB-SubCell"/>
</dbReference>
<sequence length="406" mass="44039">MKKKSKQQLLLSLLSLALGNLTSSIFSFCLSLYVFKKIGSSMIFASILLLQPLVNLLFSPLIGYWVDKYHHKKIAIIAQIASLLVMSIFILSFFNVGELSLQLLIIGVTTITLAICDNFQATSYKASTKQMVLSEDLPKLVSLEQFVAAGANILGPIVGGFIFNFLSIELIASLEFFGEALCLLFITCLDFYFTGQRNVATDTNSIIQSFKGGLNYIRDDRNLLLLLTFAIFVNFVLSAIEVGLPVIVIKQLNLGSQLYGIINSFLASGILLISLLLGLVNTKNNSYLKSTGKIGIALAFSFIVIGISNFVQDKIIIAIILCICMLTIGGSIAAANIPFSLYLRTNVPETKQGRVGATTSATVSSLSPLGYAIFGACFEHYSVNIIFSICALVLVIDSIILILKGS</sequence>
<dbReference type="EMBL" id="CAKC01000066">
    <property type="protein sequence ID" value="CCI87431.1"/>
    <property type="molecule type" value="Genomic_DNA"/>
</dbReference>
<dbReference type="CDD" id="cd06173">
    <property type="entry name" value="MFS_MefA_like"/>
    <property type="match status" value="1"/>
</dbReference>
<dbReference type="Pfam" id="PF07690">
    <property type="entry name" value="MFS_1"/>
    <property type="match status" value="1"/>
</dbReference>
<evidence type="ECO:0000256" key="1">
    <source>
        <dbReference type="ARBA" id="ARBA00004651"/>
    </source>
</evidence>
<organism evidence="7 9">
    <name type="scientific">Lactobacillus gigeriorum DSM 23908 = CRBIP 24.85</name>
    <dbReference type="NCBI Taxonomy" id="1423751"/>
    <lineage>
        <taxon>Bacteria</taxon>
        <taxon>Bacillati</taxon>
        <taxon>Bacillota</taxon>
        <taxon>Bacilli</taxon>
        <taxon>Lactobacillales</taxon>
        <taxon>Lactobacillaceae</taxon>
        <taxon>Lactobacillus</taxon>
    </lineage>
</organism>
<feature type="transmembrane region" description="Helical" evidence="6">
    <location>
        <begin position="317"/>
        <end position="343"/>
    </location>
</feature>
<keyword evidence="10" id="KW-1185">Reference proteome</keyword>
<feature type="transmembrane region" description="Helical" evidence="6">
    <location>
        <begin position="292"/>
        <end position="311"/>
    </location>
</feature>
<evidence type="ECO:0000313" key="8">
    <source>
        <dbReference type="EMBL" id="KRN09449.1"/>
    </source>
</evidence>
<comment type="subcellular location">
    <subcellularLocation>
        <location evidence="1">Cell membrane</location>
        <topology evidence="1">Multi-pass membrane protein</topology>
    </subcellularLocation>
</comment>
<evidence type="ECO:0000313" key="9">
    <source>
        <dbReference type="Proteomes" id="UP000009326"/>
    </source>
</evidence>
<dbReference type="Gene3D" id="1.20.1250.20">
    <property type="entry name" value="MFS general substrate transporter like domains"/>
    <property type="match status" value="1"/>
</dbReference>
<gene>
    <name evidence="7" type="ORF">BN52_04770</name>
    <name evidence="8" type="ORF">FC38_GL001414</name>
</gene>
<feature type="transmembrane region" description="Helical" evidence="6">
    <location>
        <begin position="100"/>
        <end position="119"/>
    </location>
</feature>
<feature type="transmembrane region" description="Helical" evidence="6">
    <location>
        <begin position="261"/>
        <end position="280"/>
    </location>
</feature>
<keyword evidence="5 6" id="KW-0472">Membrane</keyword>
<evidence type="ECO:0000256" key="6">
    <source>
        <dbReference type="SAM" id="Phobius"/>
    </source>
</evidence>
<dbReference type="GO" id="GO:0022857">
    <property type="term" value="F:transmembrane transporter activity"/>
    <property type="evidence" value="ECO:0007669"/>
    <property type="project" value="InterPro"/>
</dbReference>
<feature type="transmembrane region" description="Helical" evidence="6">
    <location>
        <begin position="140"/>
        <end position="164"/>
    </location>
</feature>
<feature type="transmembrane region" description="Helical" evidence="6">
    <location>
        <begin position="74"/>
        <end position="94"/>
    </location>
</feature>
<evidence type="ECO:0000256" key="5">
    <source>
        <dbReference type="ARBA" id="ARBA00023136"/>
    </source>
</evidence>
<dbReference type="PATRIC" id="fig|1423751.3.peg.1459"/>
<name>I7LDL9_9LACO</name>
<dbReference type="AlphaFoldDB" id="I7LDL9"/>
<accession>I7LDL9</accession>
<dbReference type="Proteomes" id="UP000009326">
    <property type="component" value="Unassembled WGS sequence"/>
</dbReference>
<dbReference type="PANTHER" id="PTHR23513">
    <property type="entry name" value="INTEGRAL MEMBRANE EFFLUX PROTEIN-RELATED"/>
    <property type="match status" value="1"/>
</dbReference>
<dbReference type="EMBL" id="AYZO01000046">
    <property type="protein sequence ID" value="KRN09449.1"/>
    <property type="molecule type" value="Genomic_DNA"/>
</dbReference>
<feature type="transmembrane region" description="Helical" evidence="6">
    <location>
        <begin position="223"/>
        <end position="249"/>
    </location>
</feature>
<dbReference type="OrthoDB" id="9775268at2"/>
<keyword evidence="2" id="KW-1003">Cell membrane</keyword>
<dbReference type="InterPro" id="IPR011701">
    <property type="entry name" value="MFS"/>
</dbReference>
<proteinExistence type="predicted"/>